<comment type="caution">
    <text evidence="7">The sequence shown here is derived from an EMBL/GenBank/DDBJ whole genome shotgun (WGS) entry which is preliminary data.</text>
</comment>
<feature type="transmembrane region" description="Helical" evidence="6">
    <location>
        <begin position="424"/>
        <end position="443"/>
    </location>
</feature>
<evidence type="ECO:0000256" key="5">
    <source>
        <dbReference type="ARBA" id="ARBA00023136"/>
    </source>
</evidence>
<evidence type="ECO:0000256" key="2">
    <source>
        <dbReference type="ARBA" id="ARBA00008432"/>
    </source>
</evidence>
<evidence type="ECO:0000256" key="4">
    <source>
        <dbReference type="ARBA" id="ARBA00022989"/>
    </source>
</evidence>
<evidence type="ECO:0000313" key="7">
    <source>
        <dbReference type="EMBL" id="MEK0085967.1"/>
    </source>
</evidence>
<dbReference type="PANTHER" id="PTHR23515">
    <property type="entry name" value="HIGH-AFFINITY NITRATE TRANSPORTER 2.3"/>
    <property type="match status" value="1"/>
</dbReference>
<feature type="transmembrane region" description="Helical" evidence="6">
    <location>
        <begin position="328"/>
        <end position="349"/>
    </location>
</feature>
<comment type="similarity">
    <text evidence="2">Belongs to the major facilitator superfamily. Nitrate/nitrite porter (TC 2.A.1.8) family.</text>
</comment>
<gene>
    <name evidence="7" type="ORF">U1T56_22660</name>
</gene>
<keyword evidence="4 6" id="KW-1133">Transmembrane helix</keyword>
<evidence type="ECO:0000256" key="6">
    <source>
        <dbReference type="SAM" id="Phobius"/>
    </source>
</evidence>
<feature type="transmembrane region" description="Helical" evidence="6">
    <location>
        <begin position="260"/>
        <end position="279"/>
    </location>
</feature>
<dbReference type="RefSeq" id="WP_418161815.1">
    <property type="nucleotide sequence ID" value="NZ_JBBLZC010000039.1"/>
</dbReference>
<protein>
    <submittedName>
        <fullName evidence="7">MFS transporter</fullName>
    </submittedName>
</protein>
<dbReference type="InterPro" id="IPR011701">
    <property type="entry name" value="MFS"/>
</dbReference>
<feature type="transmembrane region" description="Helical" evidence="6">
    <location>
        <begin position="299"/>
        <end position="316"/>
    </location>
</feature>
<dbReference type="InterPro" id="IPR036259">
    <property type="entry name" value="MFS_trans_sf"/>
</dbReference>
<dbReference type="Gene3D" id="1.20.1250.20">
    <property type="entry name" value="MFS general substrate transporter like domains"/>
    <property type="match status" value="1"/>
</dbReference>
<dbReference type="Pfam" id="PF07690">
    <property type="entry name" value="MFS_1"/>
    <property type="match status" value="1"/>
</dbReference>
<dbReference type="CDD" id="cd17341">
    <property type="entry name" value="MFS_NRT2_like"/>
    <property type="match status" value="1"/>
</dbReference>
<keyword evidence="8" id="KW-1185">Reference proteome</keyword>
<comment type="subcellular location">
    <subcellularLocation>
        <location evidence="1">Membrane</location>
        <topology evidence="1">Multi-pass membrane protein</topology>
    </subcellularLocation>
</comment>
<keyword evidence="3 6" id="KW-0812">Transmembrane</keyword>
<evidence type="ECO:0000256" key="1">
    <source>
        <dbReference type="ARBA" id="ARBA00004141"/>
    </source>
</evidence>
<feature type="transmembrane region" description="Helical" evidence="6">
    <location>
        <begin position="389"/>
        <end position="418"/>
    </location>
</feature>
<proteinExistence type="inferred from homology"/>
<feature type="transmembrane region" description="Helical" evidence="6">
    <location>
        <begin position="76"/>
        <end position="93"/>
    </location>
</feature>
<feature type="transmembrane region" description="Helical" evidence="6">
    <location>
        <begin position="35"/>
        <end position="56"/>
    </location>
</feature>
<dbReference type="EMBL" id="JBBLZC010000039">
    <property type="protein sequence ID" value="MEK0085967.1"/>
    <property type="molecule type" value="Genomic_DNA"/>
</dbReference>
<dbReference type="InterPro" id="IPR044772">
    <property type="entry name" value="NO3_transporter"/>
</dbReference>
<feature type="transmembrane region" description="Helical" evidence="6">
    <location>
        <begin position="105"/>
        <end position="124"/>
    </location>
</feature>
<keyword evidence="5 6" id="KW-0472">Membrane</keyword>
<evidence type="ECO:0000256" key="3">
    <source>
        <dbReference type="ARBA" id="ARBA00022692"/>
    </source>
</evidence>
<dbReference type="Proteomes" id="UP001375743">
    <property type="component" value="Unassembled WGS sequence"/>
</dbReference>
<organism evidence="7 8">
    <name type="scientific">Benzoatithermus flavus</name>
    <dbReference type="NCBI Taxonomy" id="3108223"/>
    <lineage>
        <taxon>Bacteria</taxon>
        <taxon>Pseudomonadati</taxon>
        <taxon>Pseudomonadota</taxon>
        <taxon>Alphaproteobacteria</taxon>
        <taxon>Geminicoccales</taxon>
        <taxon>Geminicoccaceae</taxon>
        <taxon>Benzoatithermus</taxon>
    </lineage>
</organism>
<feature type="transmembrane region" description="Helical" evidence="6">
    <location>
        <begin position="130"/>
        <end position="149"/>
    </location>
</feature>
<feature type="transmembrane region" description="Helical" evidence="6">
    <location>
        <begin position="169"/>
        <end position="196"/>
    </location>
</feature>
<dbReference type="SUPFAM" id="SSF103473">
    <property type="entry name" value="MFS general substrate transporter"/>
    <property type="match status" value="1"/>
</dbReference>
<feature type="transmembrane region" description="Helical" evidence="6">
    <location>
        <begin position="355"/>
        <end position="377"/>
    </location>
</feature>
<reference evidence="7 8" key="1">
    <citation type="submission" date="2024-01" db="EMBL/GenBank/DDBJ databases">
        <title>Multi-omics insights into the function and evolution of sodium benzoate biodegradation pathways in Benzoatithermus flavus gen. nov., sp. nov. from hot spring.</title>
        <authorList>
            <person name="Hu C.-J."/>
            <person name="Li W.-J."/>
        </authorList>
    </citation>
    <scope>NUCLEOTIDE SEQUENCE [LARGE SCALE GENOMIC DNA]</scope>
    <source>
        <strain evidence="7 8">SYSU G07066</strain>
    </source>
</reference>
<feature type="transmembrane region" description="Helical" evidence="6">
    <location>
        <begin position="216"/>
        <end position="239"/>
    </location>
</feature>
<sequence length="452" mass="49051">MATQVTSPKIVPSGTWLDRWQPEDAAFWEQTGKKLAWRTLAITTANLTMAFVVWFLVSALVVKLPNIGFKLDASQLFWLTAMPGLAGGTLRIVHTFLIPIYGTRHTVAISSLLLLLPLLGWAYVVQDPSTPYWVLLVLAFLAGLGGGNFSSFMPSTSLFFPKRLAGTALAIQAGVGNFGVSLVQFVTPWIIGAGLFGSLAGAPQTFTKAGVTSDIWLQNAALVWVPFVLVFGLLAWFMLKSVPVQANFKEQLDIFKLKHGLFMTILYIMTFGTFSGFSATFPLLIKQLYVTLDSTIDPLHWAFLGPLVGSIARVLGGPLSDRLGGAKVTHWAGIGMLACTIGVIFYVNPTSAADFPWFVTFMLGVFLFSGVGNASTFKQMPMLFPPRQAAGVIGWTAAIAAYGPFAAGMLMGLSISWFGSPVVFFVWAAIYYTGCIALNWWYYARKGAEAPC</sequence>
<accession>A0ABU8Y1A4</accession>
<name>A0ABU8Y1A4_9PROT</name>
<evidence type="ECO:0000313" key="8">
    <source>
        <dbReference type="Proteomes" id="UP001375743"/>
    </source>
</evidence>